<name>A0A642V9U5_9ASCO</name>
<evidence type="ECO:0000313" key="4">
    <source>
        <dbReference type="Proteomes" id="UP000761534"/>
    </source>
</evidence>
<reference evidence="3" key="1">
    <citation type="journal article" date="2019" name="G3 (Bethesda)">
        <title>Genome Assemblies of Two Rare Opportunistic Yeast Pathogens: Diutina rugosa (syn. Candida rugosa) and Trichomonascus ciferrii (syn. Candida ciferrii).</title>
        <authorList>
            <person name="Mixao V."/>
            <person name="Saus E."/>
            <person name="Hansen A.P."/>
            <person name="Lass-Florl C."/>
            <person name="Gabaldon T."/>
        </authorList>
    </citation>
    <scope>NUCLEOTIDE SEQUENCE</scope>
    <source>
        <strain evidence="3">CBS 4856</strain>
    </source>
</reference>
<accession>A0A642V9U5</accession>
<dbReference type="OrthoDB" id="415532at2759"/>
<evidence type="ECO:0000259" key="1">
    <source>
        <dbReference type="Pfam" id="PF14033"/>
    </source>
</evidence>
<dbReference type="InterPro" id="IPR025340">
    <property type="entry name" value="DUF4246"/>
</dbReference>
<proteinExistence type="predicted"/>
<evidence type="ECO:0000313" key="3">
    <source>
        <dbReference type="EMBL" id="KAA8913688.1"/>
    </source>
</evidence>
<dbReference type="PANTHER" id="PTHR33119">
    <property type="entry name" value="IFI3P"/>
    <property type="match status" value="1"/>
</dbReference>
<dbReference type="InterPro" id="IPR049207">
    <property type="entry name" value="DUF4246_N"/>
</dbReference>
<keyword evidence="4" id="KW-1185">Reference proteome</keyword>
<dbReference type="Pfam" id="PF14033">
    <property type="entry name" value="DUF4246"/>
    <property type="match status" value="1"/>
</dbReference>
<comment type="caution">
    <text evidence="3">The sequence shown here is derived from an EMBL/GenBank/DDBJ whole genome shotgun (WGS) entry which is preliminary data.</text>
</comment>
<evidence type="ECO:0000259" key="2">
    <source>
        <dbReference type="Pfam" id="PF21666"/>
    </source>
</evidence>
<dbReference type="VEuPathDB" id="FungiDB:TRICI_003146"/>
<feature type="domain" description="DUF4246" evidence="1">
    <location>
        <begin position="91"/>
        <end position="505"/>
    </location>
</feature>
<dbReference type="InterPro" id="IPR049192">
    <property type="entry name" value="DUF4246_C"/>
</dbReference>
<dbReference type="Pfam" id="PF21666">
    <property type="entry name" value="DUF4246_N"/>
    <property type="match status" value="1"/>
</dbReference>
<protein>
    <submittedName>
        <fullName evidence="3">Uncharacterized protein</fullName>
    </submittedName>
</protein>
<dbReference type="Proteomes" id="UP000761534">
    <property type="component" value="Unassembled WGS sequence"/>
</dbReference>
<sequence length="559" mass="64877">MGRFPEGGFSHPFVDMNTVDHRTMFKPRCLDEQTIERISAAIRAKPDWQKKSEEESIVSRWREELRAQAPVMPPPLVGEDEHDEVPRIKESLIEYALEELEYFKRLEEQFGEEMFVTGVNEHIFIGHNPVDESVKTTLQELAVRHLEDSGEKDWHPGTNEQVLDLVHPSLYPIQYKLTPVLPQDYENKIGLECGFDRLKDCSPLPTYIYPSKHNVEQYGISMKFQWLPAIFAVDANGRVDIKSYINNLHPERHKELYDPIARVFERAIPGINGALSVYANPQRVRIPPLDEYQFYAYPKEFDDVIEEVGEEVFDELEEQGVDMFRLRGTPIVREPKWGGVPDIEPVDVRDSRLKVIVKLANIQLTPENPDYPGGTWHVEGTINEDIVATVLYYYDSINITDSRLAFRISQEQPIYEQYDHYGVHKVFGLKDEQRLSYNIGSVPCKEDSIVVFPNCFQHQVQPFSLQDKTKPGHRKILCFFICDPTDKKVVATDRVPAQQSEWWEDYSDNPLPGFLDKADWPKDFEHAKQIREELMKERSIQQSDEPDHPFLAGFSLCEH</sequence>
<organism evidence="3 4">
    <name type="scientific">Trichomonascus ciferrii</name>
    <dbReference type="NCBI Taxonomy" id="44093"/>
    <lineage>
        <taxon>Eukaryota</taxon>
        <taxon>Fungi</taxon>
        <taxon>Dikarya</taxon>
        <taxon>Ascomycota</taxon>
        <taxon>Saccharomycotina</taxon>
        <taxon>Dipodascomycetes</taxon>
        <taxon>Dipodascales</taxon>
        <taxon>Trichomonascaceae</taxon>
        <taxon>Trichomonascus</taxon>
        <taxon>Trichomonascus ciferrii complex</taxon>
    </lineage>
</organism>
<feature type="domain" description="DUF4246" evidence="2">
    <location>
        <begin position="9"/>
        <end position="64"/>
    </location>
</feature>
<dbReference type="EMBL" id="SWFS01000222">
    <property type="protein sequence ID" value="KAA8913688.1"/>
    <property type="molecule type" value="Genomic_DNA"/>
</dbReference>
<dbReference type="AlphaFoldDB" id="A0A642V9U5"/>
<dbReference type="PANTHER" id="PTHR33119:SF1">
    <property type="entry name" value="FE2OG DIOXYGENASE DOMAIN-CONTAINING PROTEIN"/>
    <property type="match status" value="1"/>
</dbReference>
<gene>
    <name evidence="3" type="ORF">TRICI_003146</name>
</gene>